<feature type="domain" description="ABC3 transporter permease C-terminal" evidence="7">
    <location>
        <begin position="689"/>
        <end position="800"/>
    </location>
</feature>
<evidence type="ECO:0000256" key="2">
    <source>
        <dbReference type="ARBA" id="ARBA00022475"/>
    </source>
</evidence>
<organism evidence="9 10">
    <name type="scientific">Flavobacterium chungbukense</name>
    <dbReference type="NCBI Taxonomy" id="877464"/>
    <lineage>
        <taxon>Bacteria</taxon>
        <taxon>Pseudomonadati</taxon>
        <taxon>Bacteroidota</taxon>
        <taxon>Flavobacteriia</taxon>
        <taxon>Flavobacteriales</taxon>
        <taxon>Flavobacteriaceae</taxon>
        <taxon>Flavobacterium</taxon>
    </lineage>
</organism>
<evidence type="ECO:0000256" key="3">
    <source>
        <dbReference type="ARBA" id="ARBA00022692"/>
    </source>
</evidence>
<evidence type="ECO:0000259" key="8">
    <source>
        <dbReference type="Pfam" id="PF12704"/>
    </source>
</evidence>
<dbReference type="Pfam" id="PF02687">
    <property type="entry name" value="FtsX"/>
    <property type="match status" value="2"/>
</dbReference>
<keyword evidence="5 6" id="KW-0472">Membrane</keyword>
<dbReference type="PANTHER" id="PTHR30572:SF18">
    <property type="entry name" value="ABC-TYPE MACROLIDE FAMILY EXPORT SYSTEM PERMEASE COMPONENT 2"/>
    <property type="match status" value="1"/>
</dbReference>
<dbReference type="PANTHER" id="PTHR30572">
    <property type="entry name" value="MEMBRANE COMPONENT OF TRANSPORTER-RELATED"/>
    <property type="match status" value="1"/>
</dbReference>
<dbReference type="Proteomes" id="UP001501333">
    <property type="component" value="Unassembled WGS sequence"/>
</dbReference>
<feature type="transmembrane region" description="Helical" evidence="6">
    <location>
        <begin position="774"/>
        <end position="794"/>
    </location>
</feature>
<name>A0ABP7XMX3_9FLAO</name>
<reference evidence="10" key="1">
    <citation type="journal article" date="2019" name="Int. J. Syst. Evol. Microbiol.">
        <title>The Global Catalogue of Microorganisms (GCM) 10K type strain sequencing project: providing services to taxonomists for standard genome sequencing and annotation.</title>
        <authorList>
            <consortium name="The Broad Institute Genomics Platform"/>
            <consortium name="The Broad Institute Genome Sequencing Center for Infectious Disease"/>
            <person name="Wu L."/>
            <person name="Ma J."/>
        </authorList>
    </citation>
    <scope>NUCLEOTIDE SEQUENCE [LARGE SCALE GENOMIC DNA]</scope>
    <source>
        <strain evidence="10">JCM 17386</strain>
    </source>
</reference>
<dbReference type="EMBL" id="BAABAO010000003">
    <property type="protein sequence ID" value="GAA4122427.1"/>
    <property type="molecule type" value="Genomic_DNA"/>
</dbReference>
<evidence type="ECO:0000256" key="1">
    <source>
        <dbReference type="ARBA" id="ARBA00004651"/>
    </source>
</evidence>
<feature type="transmembrane region" description="Helical" evidence="6">
    <location>
        <begin position="737"/>
        <end position="754"/>
    </location>
</feature>
<dbReference type="InterPro" id="IPR050250">
    <property type="entry name" value="Macrolide_Exporter_MacB"/>
</dbReference>
<feature type="domain" description="MacB-like periplasmic core" evidence="8">
    <location>
        <begin position="23"/>
        <end position="233"/>
    </location>
</feature>
<feature type="transmembrane region" description="Helical" evidence="6">
    <location>
        <begin position="381"/>
        <end position="404"/>
    </location>
</feature>
<evidence type="ECO:0000256" key="6">
    <source>
        <dbReference type="SAM" id="Phobius"/>
    </source>
</evidence>
<comment type="subcellular location">
    <subcellularLocation>
        <location evidence="1">Cell membrane</location>
        <topology evidence="1">Multi-pass membrane protein</topology>
    </subcellularLocation>
</comment>
<evidence type="ECO:0000259" key="7">
    <source>
        <dbReference type="Pfam" id="PF02687"/>
    </source>
</evidence>
<evidence type="ECO:0000313" key="9">
    <source>
        <dbReference type="EMBL" id="GAA4122427.1"/>
    </source>
</evidence>
<comment type="caution">
    <text evidence="9">The sequence shown here is derived from an EMBL/GenBank/DDBJ whole genome shotgun (WGS) entry which is preliminary data.</text>
</comment>
<keyword evidence="2" id="KW-1003">Cell membrane</keyword>
<keyword evidence="4 6" id="KW-1133">Transmembrane helix</keyword>
<dbReference type="InterPro" id="IPR025857">
    <property type="entry name" value="MacB_PCD"/>
</dbReference>
<keyword evidence="3 6" id="KW-0812">Transmembrane</keyword>
<feature type="transmembrane region" description="Helical" evidence="6">
    <location>
        <begin position="287"/>
        <end position="309"/>
    </location>
</feature>
<dbReference type="InterPro" id="IPR003838">
    <property type="entry name" value="ABC3_permease_C"/>
</dbReference>
<accession>A0ABP7XMX3</accession>
<evidence type="ECO:0000256" key="4">
    <source>
        <dbReference type="ARBA" id="ARBA00022989"/>
    </source>
</evidence>
<feature type="transmembrane region" description="Helical" evidence="6">
    <location>
        <begin position="21"/>
        <end position="44"/>
    </location>
</feature>
<evidence type="ECO:0000313" key="10">
    <source>
        <dbReference type="Proteomes" id="UP001501333"/>
    </source>
</evidence>
<feature type="transmembrane region" description="Helical" evidence="6">
    <location>
        <begin position="685"/>
        <end position="709"/>
    </location>
</feature>
<gene>
    <name evidence="9" type="ORF">GCM10022250_04960</name>
</gene>
<feature type="domain" description="MacB-like periplasmic core" evidence="8">
    <location>
        <begin position="465"/>
        <end position="652"/>
    </location>
</feature>
<proteinExistence type="predicted"/>
<dbReference type="RefSeq" id="WP_317207127.1">
    <property type="nucleotide sequence ID" value="NZ_BAABAO010000003.1"/>
</dbReference>
<feature type="transmembrane region" description="Helical" evidence="6">
    <location>
        <begin position="340"/>
        <end position="361"/>
    </location>
</feature>
<sequence length="808" mass="92391">MNKMLRNWINIFIYQIKSNRLFTALNILGLSIGIAGLIFALLYWNDEQNYNAWNPEKDNVYQVLVQLSDMPAMSDCALFLKTALDQDPNVKSILYADSWYQKDKIIYKGKKEFVDKIINVEQNFFSFFPFEIIKGDAISAIKDDSSIAISDSMAKRIFGNENPIGKQIKCFDQLFSVRAVYHIPGNSSIAPNVIINKMKQYTTSGLTGPFVLKLLLKVKDPSKVDLTRQKLERIYNHDFIAIIAKEAGFTVEVMTKKVGHFTVILEPLAKARLHSIIDGYPETRGNFQFLIIMMGLSLLILVLSIVNYINLATANAVKRAKEVGVRKISGASKGDIISQFLFETVLITTFSILLALVIVELTLPYYNNFLNKNILLLASQFYIQLILIFIITILTAGLFPAIYISNFETFKVLKGNFERSKNGIWLRNGMLIFQFAIASFFIIGSNIVYQQIKFLQNKDLGFKGDQIISVSLNFPSVDYQGENAAQNIYNKYNVIKQQLSKIKGVEQISTGLIAFDGSDNSLAGVLYNDELFKQRVIPLDFGMFEMLNIKIIKGRNFDKKLASDTINSVIINESALKLINLKDPLGKELVIREKKLKIIGISQDFNLLSPELKVPPIAFYNIKMFGMSQNINKVYAKLKRDDMENTIADIEKLWSKVDPEYPFRYDFVDNQYARTYEAYVKQKNLFSLLNVIVILIALFGLFALASYSIQRRMKEIAIRKTLGAETNILLRELSKQYVVYCAIGFLMAIFPAYFLLQKWLNNFAFRIEIPILPFIYSFILLLFLTLLIVLAKAYQATKMDILRYLKYE</sequence>
<evidence type="ECO:0000256" key="5">
    <source>
        <dbReference type="ARBA" id="ARBA00023136"/>
    </source>
</evidence>
<dbReference type="Pfam" id="PF12704">
    <property type="entry name" value="MacB_PCD"/>
    <property type="match status" value="2"/>
</dbReference>
<keyword evidence="10" id="KW-1185">Reference proteome</keyword>
<feature type="domain" description="ABC3 transporter permease C-terminal" evidence="7">
    <location>
        <begin position="296"/>
        <end position="405"/>
    </location>
</feature>
<feature type="transmembrane region" description="Helical" evidence="6">
    <location>
        <begin position="425"/>
        <end position="449"/>
    </location>
</feature>
<protein>
    <submittedName>
        <fullName evidence="9">ABC transporter permease</fullName>
    </submittedName>
</protein>